<evidence type="ECO:0000313" key="2">
    <source>
        <dbReference type="Proteomes" id="UP000265520"/>
    </source>
</evidence>
<proteinExistence type="predicted"/>
<evidence type="ECO:0000313" key="1">
    <source>
        <dbReference type="EMBL" id="MCI61165.1"/>
    </source>
</evidence>
<dbReference type="AlphaFoldDB" id="A0A392TMP5"/>
<feature type="non-terminal residue" evidence="1">
    <location>
        <position position="32"/>
    </location>
</feature>
<organism evidence="1 2">
    <name type="scientific">Trifolium medium</name>
    <dbReference type="NCBI Taxonomy" id="97028"/>
    <lineage>
        <taxon>Eukaryota</taxon>
        <taxon>Viridiplantae</taxon>
        <taxon>Streptophyta</taxon>
        <taxon>Embryophyta</taxon>
        <taxon>Tracheophyta</taxon>
        <taxon>Spermatophyta</taxon>
        <taxon>Magnoliopsida</taxon>
        <taxon>eudicotyledons</taxon>
        <taxon>Gunneridae</taxon>
        <taxon>Pentapetalae</taxon>
        <taxon>rosids</taxon>
        <taxon>fabids</taxon>
        <taxon>Fabales</taxon>
        <taxon>Fabaceae</taxon>
        <taxon>Papilionoideae</taxon>
        <taxon>50 kb inversion clade</taxon>
        <taxon>NPAAA clade</taxon>
        <taxon>Hologalegina</taxon>
        <taxon>IRL clade</taxon>
        <taxon>Trifolieae</taxon>
        <taxon>Trifolium</taxon>
    </lineage>
</organism>
<comment type="caution">
    <text evidence="1">The sequence shown here is derived from an EMBL/GenBank/DDBJ whole genome shotgun (WGS) entry which is preliminary data.</text>
</comment>
<dbReference type="Proteomes" id="UP000265520">
    <property type="component" value="Unassembled WGS sequence"/>
</dbReference>
<name>A0A392TMP5_9FABA</name>
<protein>
    <submittedName>
        <fullName evidence="1">Uncharacterized protein</fullName>
    </submittedName>
</protein>
<accession>A0A392TMP5</accession>
<reference evidence="1 2" key="1">
    <citation type="journal article" date="2018" name="Front. Plant Sci.">
        <title>Red Clover (Trifolium pratense) and Zigzag Clover (T. medium) - A Picture of Genomic Similarities and Differences.</title>
        <authorList>
            <person name="Dluhosova J."/>
            <person name="Istvanek J."/>
            <person name="Nedelnik J."/>
            <person name="Repkova J."/>
        </authorList>
    </citation>
    <scope>NUCLEOTIDE SEQUENCE [LARGE SCALE GENOMIC DNA]</scope>
    <source>
        <strain evidence="2">cv. 10/8</strain>
        <tissue evidence="1">Leaf</tissue>
    </source>
</reference>
<sequence length="32" mass="3797">MGRWRRRPLKSSIIAIIQITPPWCSTRCIPMQ</sequence>
<keyword evidence="2" id="KW-1185">Reference proteome</keyword>
<dbReference type="EMBL" id="LXQA010594727">
    <property type="protein sequence ID" value="MCI61165.1"/>
    <property type="molecule type" value="Genomic_DNA"/>
</dbReference>